<dbReference type="InParanoid" id="F6H0G5"/>
<sequence>MEAEQNPGGEVLATTPGFKPKNAGSLIPKEKKLVKKMMWEQMVASVAVLLPTSSAGHNPKNRATGEAKPPKPIAHKKGKTTSPLHPPMKYT</sequence>
<protein>
    <submittedName>
        <fullName evidence="2">Uncharacterized protein</fullName>
    </submittedName>
</protein>
<feature type="region of interest" description="Disordered" evidence="1">
    <location>
        <begin position="1"/>
        <end position="24"/>
    </location>
</feature>
<proteinExistence type="predicted"/>
<evidence type="ECO:0000256" key="1">
    <source>
        <dbReference type="SAM" id="MobiDB-lite"/>
    </source>
</evidence>
<dbReference type="Proteomes" id="UP000009183">
    <property type="component" value="Chromosome 18"/>
</dbReference>
<name>F6H0G5_VITVI</name>
<reference evidence="3" key="1">
    <citation type="journal article" date="2007" name="Nature">
        <title>The grapevine genome sequence suggests ancestral hexaploidization in major angiosperm phyla.</title>
        <authorList>
            <consortium name="The French-Italian Public Consortium for Grapevine Genome Characterization."/>
            <person name="Jaillon O."/>
            <person name="Aury J.-M."/>
            <person name="Noel B."/>
            <person name="Policriti A."/>
            <person name="Clepet C."/>
            <person name="Casagrande A."/>
            <person name="Choisne N."/>
            <person name="Aubourg S."/>
            <person name="Vitulo N."/>
            <person name="Jubin C."/>
            <person name="Vezzi A."/>
            <person name="Legeai F."/>
            <person name="Hugueney P."/>
            <person name="Dasilva C."/>
            <person name="Horner D."/>
            <person name="Mica E."/>
            <person name="Jublot D."/>
            <person name="Poulain J."/>
            <person name="Bruyere C."/>
            <person name="Billault A."/>
            <person name="Segurens B."/>
            <person name="Gouyvenoux M."/>
            <person name="Ugarte E."/>
            <person name="Cattonaro F."/>
            <person name="Anthouard V."/>
            <person name="Vico V."/>
            <person name="Del Fabbro C."/>
            <person name="Alaux M."/>
            <person name="Di Gaspero G."/>
            <person name="Dumas V."/>
            <person name="Felice N."/>
            <person name="Paillard S."/>
            <person name="Juman I."/>
            <person name="Moroldo M."/>
            <person name="Scalabrin S."/>
            <person name="Canaguier A."/>
            <person name="Le Clainche I."/>
            <person name="Malacrida G."/>
            <person name="Durand E."/>
            <person name="Pesole G."/>
            <person name="Laucou V."/>
            <person name="Chatelet P."/>
            <person name="Merdinoglu D."/>
            <person name="Delledonne M."/>
            <person name="Pezzotti M."/>
            <person name="Lecharny A."/>
            <person name="Scarpelli C."/>
            <person name="Artiguenave F."/>
            <person name="Pe M.E."/>
            <person name="Valle G."/>
            <person name="Morgante M."/>
            <person name="Caboche M."/>
            <person name="Adam-Blondon A.-F."/>
            <person name="Weissenbach J."/>
            <person name="Quetier F."/>
            <person name="Wincker P."/>
        </authorList>
    </citation>
    <scope>NUCLEOTIDE SEQUENCE [LARGE SCALE GENOMIC DNA]</scope>
    <source>
        <strain evidence="3">cv. Pinot noir / PN40024</strain>
    </source>
</reference>
<dbReference type="AlphaFoldDB" id="F6H0G5"/>
<gene>
    <name evidence="2" type="ordered locus">VIT_18s0001g01480</name>
</gene>
<organism evidence="2 3">
    <name type="scientific">Vitis vinifera</name>
    <name type="common">Grape</name>
    <dbReference type="NCBI Taxonomy" id="29760"/>
    <lineage>
        <taxon>Eukaryota</taxon>
        <taxon>Viridiplantae</taxon>
        <taxon>Streptophyta</taxon>
        <taxon>Embryophyta</taxon>
        <taxon>Tracheophyta</taxon>
        <taxon>Spermatophyta</taxon>
        <taxon>Magnoliopsida</taxon>
        <taxon>eudicotyledons</taxon>
        <taxon>Gunneridae</taxon>
        <taxon>Pentapetalae</taxon>
        <taxon>rosids</taxon>
        <taxon>Vitales</taxon>
        <taxon>Vitaceae</taxon>
        <taxon>Viteae</taxon>
        <taxon>Vitis</taxon>
    </lineage>
</organism>
<evidence type="ECO:0000313" key="2">
    <source>
        <dbReference type="EMBL" id="CCB45437.1"/>
    </source>
</evidence>
<dbReference type="EMBL" id="FN595227">
    <property type="protein sequence ID" value="CCB45437.1"/>
    <property type="molecule type" value="Genomic_DNA"/>
</dbReference>
<evidence type="ECO:0000313" key="3">
    <source>
        <dbReference type="Proteomes" id="UP000009183"/>
    </source>
</evidence>
<dbReference type="HOGENOM" id="CLU_2517197_0_0_1"/>
<feature type="region of interest" description="Disordered" evidence="1">
    <location>
        <begin position="52"/>
        <end position="91"/>
    </location>
</feature>
<keyword evidence="3" id="KW-1185">Reference proteome</keyword>
<dbReference type="PaxDb" id="29760-VIT_18s0001g01480.t01"/>
<accession>F6H0G5</accession>
<dbReference type="ExpressionAtlas" id="F6H0G5">
    <property type="expression patterns" value="baseline"/>
</dbReference>